<keyword evidence="6 11" id="KW-0680">Restriction system</keyword>
<evidence type="ECO:0000256" key="5">
    <source>
        <dbReference type="ARBA" id="ARBA00022741"/>
    </source>
</evidence>
<dbReference type="GO" id="GO:0009307">
    <property type="term" value="P:DNA restriction-modification system"/>
    <property type="evidence" value="ECO:0007669"/>
    <property type="project" value="UniProtKB-KW"/>
</dbReference>
<evidence type="ECO:0000313" key="13">
    <source>
        <dbReference type="EMBL" id="MBO1264489.1"/>
    </source>
</evidence>
<comment type="similarity">
    <text evidence="2 11">Belongs to the HsdR family.</text>
</comment>
<dbReference type="CDD" id="cd22332">
    <property type="entry name" value="HsdR_N"/>
    <property type="match status" value="1"/>
</dbReference>
<dbReference type="InterPro" id="IPR027417">
    <property type="entry name" value="P-loop_NTPase"/>
</dbReference>
<dbReference type="Proteomes" id="UP000664218">
    <property type="component" value="Unassembled WGS sequence"/>
</dbReference>
<comment type="catalytic activity">
    <reaction evidence="1 11">
        <text>Endonucleolytic cleavage of DNA to give random double-stranded fragments with terminal 5'-phosphates, ATP is simultaneously hydrolyzed.</text>
        <dbReference type="EC" id="3.1.21.3"/>
    </reaction>
</comment>
<dbReference type="Gene3D" id="3.90.1570.50">
    <property type="match status" value="1"/>
</dbReference>
<evidence type="ECO:0000259" key="12">
    <source>
        <dbReference type="PROSITE" id="PS51192"/>
    </source>
</evidence>
<dbReference type="CDD" id="cd18800">
    <property type="entry name" value="SF2_C_EcoR124I-like"/>
    <property type="match status" value="1"/>
</dbReference>
<dbReference type="SUPFAM" id="SSF52540">
    <property type="entry name" value="P-loop containing nucleoside triphosphate hydrolases"/>
    <property type="match status" value="1"/>
</dbReference>
<dbReference type="EC" id="3.1.21.3" evidence="11"/>
<evidence type="ECO:0000256" key="4">
    <source>
        <dbReference type="ARBA" id="ARBA00022722"/>
    </source>
</evidence>
<dbReference type="AlphaFoldDB" id="A0A939H5E3"/>
<evidence type="ECO:0000256" key="9">
    <source>
        <dbReference type="ARBA" id="ARBA00022840"/>
    </source>
</evidence>
<dbReference type="InterPro" id="IPR055180">
    <property type="entry name" value="HsdR_RecA-like_helicase_dom_2"/>
</dbReference>
<comment type="subunit">
    <text evidence="3 11">The type I restriction/modification system is composed of three polypeptides R, M and S.</text>
</comment>
<reference evidence="13" key="1">
    <citation type="submission" date="2021-03" db="EMBL/GenBank/DDBJ databases">
        <title>Proteiniclasticum marinus sp. nov., isolated from tidal flat sediment.</title>
        <authorList>
            <person name="Namirimu T."/>
            <person name="Yang J.-A."/>
            <person name="Yang S.-H."/>
            <person name="Kim Y.-J."/>
            <person name="Kwon K.K."/>
        </authorList>
    </citation>
    <scope>NUCLEOTIDE SEQUENCE</scope>
    <source>
        <strain evidence="13">SCR006</strain>
    </source>
</reference>
<evidence type="ECO:0000256" key="6">
    <source>
        <dbReference type="ARBA" id="ARBA00022747"/>
    </source>
</evidence>
<accession>A0A939H5E3</accession>
<dbReference type="PANTHER" id="PTHR30195">
    <property type="entry name" value="TYPE I SITE-SPECIFIC DEOXYRIBONUCLEASE PROTEIN SUBUNIT M AND R"/>
    <property type="match status" value="1"/>
</dbReference>
<dbReference type="PANTHER" id="PTHR30195:SF16">
    <property type="entry name" value="TYPE I RESTRICTION ENZYME ENDONUCLEASE SUBUNIT"/>
    <property type="match status" value="1"/>
</dbReference>
<evidence type="ECO:0000256" key="7">
    <source>
        <dbReference type="ARBA" id="ARBA00022759"/>
    </source>
</evidence>
<sequence length="924" mass="108037">MSNSEQTAGYQSEAQLEALLVKNLIRKDYERVEIRDRDDLEANFRQTLYRFNESKLNGKPFSNKEFEKILLHIEGKSIYQSAKNLRDQFVLTRDDGTEVYIGFMSDEHTDNIYQVTNQVTMIGKYTNRYDVTLLMNGLPVCQIELKRRGMDMKAAFNQIMRYRRHSFAGLYRYVQLFVISNGVDTKYFSNNDGEINYGNTFFWTDESNNRISTLQDFADSFFNRYFLTKILSKYFVINDTDKMLMVMRPYQIFATEALVKKATETLSNGYVWHTTGAGKTLTSFKASQLIAQDNQVKKVFFLVDRKDLDTQTTQEFNKFEAGSVDTTDSTKVLVKQIKDPQRKLIITTIQKLAHAVNSARYEKVLSQYSEEKVIFIIDECHRSQFGDMHKDIKKHFTKAQYFGFTGTPRFIENKSQDGRTTTDIFGKCLHTYLIKEAIHDNNVLGFNVEYIQTFTGQYDESDDAMVEGIDTKEVYEDPERISLVANHIVNHHHMKTRNKQYTALFTVASIPMLIKYYDMFKTIQHNLKITAVFTFGQNEDAEGKDEHSRESLERIIKDYNKEFGTNYSTDTFSAFNTDVSKRVKTKQIDILIVVNMYTTGFDSKPLSTLYVDKRMKFHDLLQAFSRTNRVELATKPYGNIVCYRNLKERTDEAIKLFSQTDSVDDVLLREYSYYLDKFQDAIGDLHDVVKTPADVDNLMSEDDQKKFIIAFRELSKLLLILQSFVEFEFDPSVLHITEQTYQDFRSKYLDLHEESTRTSGDKATILDDIDFSIELMHTDRINVAYIMNLIRNINFEDDEKKKKDVEYIKKELDRTDNPQLRKKVDLIKAFLDEVIPNVSPEDNVDDEYFGFENRKRDEEITEFSEEKGVDVGILTREISELEFTGIFNKERIRENLGSGISFLKKKSLLEEIKNFIYELVEKYQ</sequence>
<dbReference type="InterPro" id="IPR022625">
    <property type="entry name" value="TypeI_RM_Rsu_C"/>
</dbReference>
<dbReference type="CDD" id="cd18030">
    <property type="entry name" value="DEXHc_RE_I_HsdR"/>
    <property type="match status" value="1"/>
</dbReference>
<dbReference type="PROSITE" id="PS51192">
    <property type="entry name" value="HELICASE_ATP_BIND_1"/>
    <property type="match status" value="1"/>
</dbReference>
<dbReference type="GO" id="GO:0005524">
    <property type="term" value="F:ATP binding"/>
    <property type="evidence" value="ECO:0007669"/>
    <property type="project" value="UniProtKB-KW"/>
</dbReference>
<proteinExistence type="inferred from homology"/>
<feature type="domain" description="Helicase ATP-binding" evidence="12">
    <location>
        <begin position="260"/>
        <end position="408"/>
    </location>
</feature>
<dbReference type="GO" id="GO:0009035">
    <property type="term" value="F:type I site-specific deoxyribonuclease activity"/>
    <property type="evidence" value="ECO:0007669"/>
    <property type="project" value="UniProtKB-EC"/>
</dbReference>
<evidence type="ECO:0000256" key="2">
    <source>
        <dbReference type="ARBA" id="ARBA00008598"/>
    </source>
</evidence>
<organism evidence="13 14">
    <name type="scientific">Proteiniclasticum aestuarii</name>
    <dbReference type="NCBI Taxonomy" id="2817862"/>
    <lineage>
        <taxon>Bacteria</taxon>
        <taxon>Bacillati</taxon>
        <taxon>Bacillota</taxon>
        <taxon>Clostridia</taxon>
        <taxon>Eubacteriales</taxon>
        <taxon>Clostridiaceae</taxon>
        <taxon>Proteiniclasticum</taxon>
    </lineage>
</organism>
<evidence type="ECO:0000256" key="1">
    <source>
        <dbReference type="ARBA" id="ARBA00000851"/>
    </source>
</evidence>
<protein>
    <recommendedName>
        <fullName evidence="11">Type I restriction enzyme endonuclease subunit</fullName>
        <shortName evidence="11">R protein</shortName>
        <ecNumber evidence="11">3.1.21.3</ecNumber>
    </recommendedName>
    <alternativeName>
        <fullName evidence="11">Type-1 restriction enzyme R protein</fullName>
    </alternativeName>
</protein>
<dbReference type="GO" id="GO:0003677">
    <property type="term" value="F:DNA binding"/>
    <property type="evidence" value="ECO:0007669"/>
    <property type="project" value="UniProtKB-KW"/>
</dbReference>
<dbReference type="InterPro" id="IPR007409">
    <property type="entry name" value="Restrct_endonuc_type1_HsdR_N"/>
</dbReference>
<gene>
    <name evidence="13" type="ORF">J3A84_05475</name>
</gene>
<keyword evidence="8 11" id="KW-0378">Hydrolase</keyword>
<evidence type="ECO:0000256" key="3">
    <source>
        <dbReference type="ARBA" id="ARBA00011296"/>
    </source>
</evidence>
<dbReference type="InterPro" id="IPR014001">
    <property type="entry name" value="Helicase_ATP-bd"/>
</dbReference>
<dbReference type="InterPro" id="IPR004473">
    <property type="entry name" value="Restrct_endonuc_typeI_HsdR"/>
</dbReference>
<keyword evidence="14" id="KW-1185">Reference proteome</keyword>
<dbReference type="Pfam" id="PF22679">
    <property type="entry name" value="T1R_D3-like"/>
    <property type="match status" value="1"/>
</dbReference>
<dbReference type="InterPro" id="IPR040980">
    <property type="entry name" value="SWI2_SNF2"/>
</dbReference>
<dbReference type="Pfam" id="PF04313">
    <property type="entry name" value="HSDR_N"/>
    <property type="match status" value="1"/>
</dbReference>
<comment type="function">
    <text evidence="11">Subunit R is required for both nuclease and ATPase activities, but not for modification.</text>
</comment>
<dbReference type="SMART" id="SM00487">
    <property type="entry name" value="DEXDc"/>
    <property type="match status" value="1"/>
</dbReference>
<dbReference type="EMBL" id="JAFNJU010000003">
    <property type="protein sequence ID" value="MBO1264489.1"/>
    <property type="molecule type" value="Genomic_DNA"/>
</dbReference>
<keyword evidence="5 11" id="KW-0547">Nucleotide-binding</keyword>
<keyword evidence="10 11" id="KW-0238">DNA-binding</keyword>
<keyword evidence="9 11" id="KW-0067">ATP-binding</keyword>
<keyword evidence="4" id="KW-0540">Nuclease</keyword>
<evidence type="ECO:0000256" key="8">
    <source>
        <dbReference type="ARBA" id="ARBA00022801"/>
    </source>
</evidence>
<keyword evidence="7 13" id="KW-0255">Endonuclease</keyword>
<dbReference type="NCBIfam" id="TIGR00348">
    <property type="entry name" value="hsdR"/>
    <property type="match status" value="1"/>
</dbReference>
<evidence type="ECO:0000256" key="10">
    <source>
        <dbReference type="ARBA" id="ARBA00023125"/>
    </source>
</evidence>
<dbReference type="Pfam" id="PF12008">
    <property type="entry name" value="EcoR124_C"/>
    <property type="match status" value="1"/>
</dbReference>
<dbReference type="Gene3D" id="1.20.58.2040">
    <property type="match status" value="1"/>
</dbReference>
<comment type="caution">
    <text evidence="13">The sequence shown here is derived from an EMBL/GenBank/DDBJ whole genome shotgun (WGS) entry which is preliminary data.</text>
</comment>
<dbReference type="Pfam" id="PF18766">
    <property type="entry name" value="SWI2_SNF2"/>
    <property type="match status" value="1"/>
</dbReference>
<dbReference type="InterPro" id="IPR051268">
    <property type="entry name" value="Type-I_R_enzyme_R_subunit"/>
</dbReference>
<dbReference type="Gene3D" id="3.40.50.300">
    <property type="entry name" value="P-loop containing nucleotide triphosphate hydrolases"/>
    <property type="match status" value="2"/>
</dbReference>
<evidence type="ECO:0000313" key="14">
    <source>
        <dbReference type="Proteomes" id="UP000664218"/>
    </source>
</evidence>
<evidence type="ECO:0000256" key="11">
    <source>
        <dbReference type="RuleBase" id="RU364115"/>
    </source>
</evidence>
<name>A0A939H5E3_9CLOT</name>